<dbReference type="PANTHER" id="PTHR30011:SF16">
    <property type="entry name" value="C2H2 FINGER DOMAIN TRANSCRIPTION FACTOR (EUROFUNG)-RELATED"/>
    <property type="match status" value="1"/>
</dbReference>
<evidence type="ECO:0000313" key="8">
    <source>
        <dbReference type="EMBL" id="KFC84890.1"/>
    </source>
</evidence>
<evidence type="ECO:0000256" key="6">
    <source>
        <dbReference type="PIRSR" id="PIRSR000337-1"/>
    </source>
</evidence>
<dbReference type="NCBIfam" id="TIGR03860">
    <property type="entry name" value="FMN_nitrolo"/>
    <property type="match status" value="1"/>
</dbReference>
<dbReference type="EMBL" id="JMPJ01000023">
    <property type="protein sequence ID" value="KFC84890.1"/>
    <property type="molecule type" value="Genomic_DNA"/>
</dbReference>
<dbReference type="Pfam" id="PF00296">
    <property type="entry name" value="Bac_luciferase"/>
    <property type="match status" value="1"/>
</dbReference>
<feature type="binding site" evidence="6">
    <location>
        <position position="109"/>
    </location>
    <ligand>
        <name>FMN</name>
        <dbReference type="ChEBI" id="CHEBI:58210"/>
    </ligand>
</feature>
<dbReference type="STRING" id="910964.GEAM_0583"/>
<comment type="caution">
    <text evidence="8">The sequence shown here is derived from an EMBL/GenBank/DDBJ whole genome shotgun (WGS) entry which is preliminary data.</text>
</comment>
<feature type="binding site" evidence="6">
    <location>
        <position position="63"/>
    </location>
    <ligand>
        <name>FMN</name>
        <dbReference type="ChEBI" id="CHEBI:58210"/>
    </ligand>
</feature>
<evidence type="ECO:0000256" key="3">
    <source>
        <dbReference type="ARBA" id="ARBA00023002"/>
    </source>
</evidence>
<dbReference type="eggNOG" id="COG2141">
    <property type="taxonomic scope" value="Bacteria"/>
</dbReference>
<feature type="binding site" evidence="6">
    <location>
        <position position="159"/>
    </location>
    <ligand>
        <name>FMN</name>
        <dbReference type="ChEBI" id="CHEBI:58210"/>
    </ligand>
</feature>
<dbReference type="PANTHER" id="PTHR30011">
    <property type="entry name" value="ALKANESULFONATE MONOOXYGENASE-RELATED"/>
    <property type="match status" value="1"/>
</dbReference>
<evidence type="ECO:0000256" key="4">
    <source>
        <dbReference type="ARBA" id="ARBA00023033"/>
    </source>
</evidence>
<keyword evidence="4" id="KW-0503">Monooxygenase</keyword>
<dbReference type="InterPro" id="IPR016215">
    <property type="entry name" value="NTA_MOA"/>
</dbReference>
<dbReference type="InterPro" id="IPR036661">
    <property type="entry name" value="Luciferase-like_sf"/>
</dbReference>
<dbReference type="GO" id="GO:0004497">
    <property type="term" value="F:monooxygenase activity"/>
    <property type="evidence" value="ECO:0007669"/>
    <property type="project" value="UniProtKB-KW"/>
</dbReference>
<evidence type="ECO:0000259" key="7">
    <source>
        <dbReference type="Pfam" id="PF00296"/>
    </source>
</evidence>
<accession>A0A085GME5</accession>
<feature type="domain" description="Luciferase-like" evidence="7">
    <location>
        <begin position="35"/>
        <end position="393"/>
    </location>
</feature>
<dbReference type="RefSeq" id="WP_051899384.1">
    <property type="nucleotide sequence ID" value="NZ_JMPJ01000023.1"/>
</dbReference>
<feature type="binding site" evidence="6">
    <location>
        <position position="163"/>
    </location>
    <ligand>
        <name>FMN</name>
        <dbReference type="ChEBI" id="CHEBI:58210"/>
    </ligand>
</feature>
<evidence type="ECO:0000256" key="1">
    <source>
        <dbReference type="ARBA" id="ARBA00022630"/>
    </source>
</evidence>
<dbReference type="InterPro" id="IPR051260">
    <property type="entry name" value="Diverse_substr_monoxygenases"/>
</dbReference>
<proteinExistence type="inferred from homology"/>
<reference evidence="8 9" key="1">
    <citation type="submission" date="2014-05" db="EMBL/GenBank/DDBJ databases">
        <title>ATOL: Assembling a taxonomically balanced genome-scale reconstruction of the evolutionary history of the Enterobacteriaceae.</title>
        <authorList>
            <person name="Plunkett G.III."/>
            <person name="Neeno-Eckwall E.C."/>
            <person name="Glasner J.D."/>
            <person name="Perna N.T."/>
        </authorList>
    </citation>
    <scope>NUCLEOTIDE SEQUENCE [LARGE SCALE GENOMIC DNA]</scope>
    <source>
        <strain evidence="8 9">ATCC 33852</strain>
    </source>
</reference>
<organism evidence="8 9">
    <name type="scientific">Ewingella americana (strain ATCC 33852 / DSM 4580 / CCUG 14506 / JCM 5911 / LMG 7869 / NCTC 12157 / CDC 1468-78)</name>
    <dbReference type="NCBI Taxonomy" id="910964"/>
    <lineage>
        <taxon>Bacteria</taxon>
        <taxon>Pseudomonadati</taxon>
        <taxon>Pseudomonadota</taxon>
        <taxon>Gammaproteobacteria</taxon>
        <taxon>Enterobacterales</taxon>
        <taxon>Yersiniaceae</taxon>
        <taxon>Ewingella</taxon>
    </lineage>
</organism>
<keyword evidence="2 6" id="KW-0288">FMN</keyword>
<gene>
    <name evidence="8" type="ORF">GEAM_0583</name>
</gene>
<keyword evidence="1 6" id="KW-0285">Flavoprotein</keyword>
<evidence type="ECO:0000256" key="5">
    <source>
        <dbReference type="ARBA" id="ARBA00033748"/>
    </source>
</evidence>
<dbReference type="OrthoDB" id="6133319at2"/>
<dbReference type="CDD" id="cd01095">
    <property type="entry name" value="Nitrilotriacetate_monoxgenase"/>
    <property type="match status" value="1"/>
</dbReference>
<evidence type="ECO:0000256" key="2">
    <source>
        <dbReference type="ARBA" id="ARBA00022643"/>
    </source>
</evidence>
<dbReference type="Proteomes" id="UP000028640">
    <property type="component" value="Unassembled WGS sequence"/>
</dbReference>
<keyword evidence="9" id="KW-1185">Reference proteome</keyword>
<dbReference type="GO" id="GO:0016705">
    <property type="term" value="F:oxidoreductase activity, acting on paired donors, with incorporation or reduction of molecular oxygen"/>
    <property type="evidence" value="ECO:0007669"/>
    <property type="project" value="InterPro"/>
</dbReference>
<dbReference type="GeneID" id="78378926"/>
<dbReference type="AlphaFoldDB" id="A0A085GME5"/>
<protein>
    <submittedName>
        <fullName evidence="8">Flavin-dependent oxidoreductase</fullName>
        <ecNumber evidence="8">1.14.-.-</ecNumber>
    </submittedName>
</protein>
<feature type="binding site" evidence="6">
    <location>
        <position position="235"/>
    </location>
    <ligand>
        <name>FMN</name>
        <dbReference type="ChEBI" id="CHEBI:58210"/>
    </ligand>
</feature>
<dbReference type="Gene3D" id="3.20.20.30">
    <property type="entry name" value="Luciferase-like domain"/>
    <property type="match status" value="1"/>
</dbReference>
<dbReference type="SUPFAM" id="SSF51679">
    <property type="entry name" value="Bacterial luciferase-like"/>
    <property type="match status" value="1"/>
</dbReference>
<name>A0A085GME5_EWIA3</name>
<keyword evidence="3 8" id="KW-0560">Oxidoreductase</keyword>
<comment type="similarity">
    <text evidence="5">Belongs to the NtaA/SnaA/DszA monooxygenase family.</text>
</comment>
<sequence>MSNQSGPRPFILFGFMMNVVGHISAGLWRHPEDQAHRYTDIHYWVEVAKLLDDAGFDALFIADALGQLDVYQQQPNAALRHAAQMPVNDPMLLVSAMAAATRHLGFGITVSTTYEQPYLLARKFTTLDHLTNGRVAWNVVTSMLDSAARNLGLTQQLPHDERYDRAKEFLDVARKLWESSWEDGAVRRDKAAGVYTDPTKVHPIHHHGRYYQVPDAHLSEPSPQRTPVLFQAGTSSRGSQFAAANAEVVFMAGLTPEAIRKDIATIRTLAAEIGRDPNSLRFIAAVTVVTGATDERAEARYEDFQQYISEEAALALFSAWTGIDWSQYDLDRPLEYIETDACRSALASLTRIDAGRQWTLRQAARYIGIGGLHPTLVGGPSSIADQLESFASQSGVDGFNLGYAITPGSFVDFVQFVMPELTARGRVKPRPATAETLRGRLFGGLV</sequence>
<dbReference type="PIRSF" id="PIRSF000337">
    <property type="entry name" value="NTA_MOA"/>
    <property type="match status" value="1"/>
</dbReference>
<evidence type="ECO:0000313" key="9">
    <source>
        <dbReference type="Proteomes" id="UP000028640"/>
    </source>
</evidence>
<dbReference type="InterPro" id="IPR011251">
    <property type="entry name" value="Luciferase-like_dom"/>
</dbReference>
<dbReference type="EC" id="1.14.-.-" evidence="8"/>